<dbReference type="STRING" id="1454201.NMS_1678"/>
<evidence type="ECO:0000313" key="2">
    <source>
        <dbReference type="Proteomes" id="UP000031760"/>
    </source>
</evidence>
<dbReference type="AlphaFoldDB" id="W8VXC5"/>
<organism evidence="1 2">
    <name type="scientific">Nonlabens marinus S1-08</name>
    <dbReference type="NCBI Taxonomy" id="1454201"/>
    <lineage>
        <taxon>Bacteria</taxon>
        <taxon>Pseudomonadati</taxon>
        <taxon>Bacteroidota</taxon>
        <taxon>Flavobacteriia</taxon>
        <taxon>Flavobacteriales</taxon>
        <taxon>Flavobacteriaceae</taxon>
        <taxon>Nonlabens</taxon>
    </lineage>
</organism>
<dbReference type="Proteomes" id="UP000031760">
    <property type="component" value="Chromosome"/>
</dbReference>
<keyword evidence="2" id="KW-1185">Reference proteome</keyword>
<proteinExistence type="predicted"/>
<reference evidence="1 2" key="1">
    <citation type="journal article" date="2014" name="Proc. Natl. Acad. Sci. U.S.A.">
        <title>Functional characterization of flavobacteria rhodopsins reveals a unique class of light-driven chloride pump in bacteria.</title>
        <authorList>
            <person name="Yoshizawa S."/>
            <person name="Kumagai Y."/>
            <person name="Kim H."/>
            <person name="Ogura Y."/>
            <person name="Hayashi T."/>
            <person name="Iwasaki W."/>
            <person name="DeLong E.F."/>
            <person name="Kogure K."/>
        </authorList>
    </citation>
    <scope>NUCLEOTIDE SEQUENCE [LARGE SCALE GENOMIC DNA]</scope>
    <source>
        <strain evidence="1 2">S1-08</strain>
    </source>
</reference>
<evidence type="ECO:0000313" key="1">
    <source>
        <dbReference type="EMBL" id="BAO55687.1"/>
    </source>
</evidence>
<dbReference type="EMBL" id="AP014548">
    <property type="protein sequence ID" value="BAO55687.1"/>
    <property type="molecule type" value="Genomic_DNA"/>
</dbReference>
<dbReference type="KEGG" id="nmf:NMS_1678"/>
<dbReference type="HOGENOM" id="CLU_3330838_0_0_10"/>
<gene>
    <name evidence="1" type="ORF">NMS_1678</name>
</gene>
<sequence length="38" mass="4811">MVELFSLSRKRKYPSDFQFNNEVNKWSYENVFVNWHDR</sequence>
<accession>W8VXC5</accession>
<protein>
    <submittedName>
        <fullName evidence="1">Uncharacterized protein</fullName>
    </submittedName>
</protein>
<name>W8VXC5_9FLAO</name>